<evidence type="ECO:0000256" key="2">
    <source>
        <dbReference type="ARBA" id="ARBA00023004"/>
    </source>
</evidence>
<dbReference type="CDD" id="cd03411">
    <property type="entry name" value="Ferrochelatase_N"/>
    <property type="match status" value="1"/>
</dbReference>
<dbReference type="KEGG" id="taut:V4D30_01710"/>
<feature type="binding site" evidence="7">
    <location>
        <position position="198"/>
    </location>
    <ligand>
        <name>Fe(2+)</name>
        <dbReference type="ChEBI" id="CHEBI:29033"/>
    </ligand>
</feature>
<dbReference type="Gene3D" id="3.40.50.1400">
    <property type="match status" value="2"/>
</dbReference>
<comment type="similarity">
    <text evidence="1 7 8">Belongs to the ferrochelatase family.</text>
</comment>
<keyword evidence="2 7" id="KW-0408">Iron</keyword>
<sequence>MTAWELKTIFTGDGMDKIGVMLLNMGGPDSLSAVKPFLYNLFTDPYIANFGFMQKPLAWLISNVRAGKLKKAYEKIGGKSPLKEITEAQAKALEEALGEDFHVLVGMRYWHPFIEDSLEEFKKLNIKKVVAVSLYPQFCSATTSSAVERFRELTNGNFEFKIISSWCDYPLFIEAWIEQIEKAFERHGSECFVLFSAHGIPIYLHKKGDPYISEVQKTVNAIASKMKLKEFKICFQSRTGPLQWVKPSTEEVIKELSKTEIRKILIVPVSFVSDHIETLYEIDFVYKKMANDLGLQLYRVDSLNTSSKFIEALKNLVLECLQGGSEKCFTVKKL</sequence>
<dbReference type="Pfam" id="PF00762">
    <property type="entry name" value="Ferrochelatase"/>
    <property type="match status" value="1"/>
</dbReference>
<dbReference type="EMBL" id="CP144373">
    <property type="protein sequence ID" value="XCH47005.1"/>
    <property type="molecule type" value="Genomic_DNA"/>
</dbReference>
<dbReference type="NCBIfam" id="TIGR00109">
    <property type="entry name" value="hemH"/>
    <property type="match status" value="1"/>
</dbReference>
<evidence type="ECO:0000256" key="4">
    <source>
        <dbReference type="ARBA" id="ARBA00023239"/>
    </source>
</evidence>
<accession>A0AAU8H0E5</accession>
<keyword evidence="7" id="KW-0479">Metal-binding</keyword>
<keyword evidence="7 8" id="KW-0963">Cytoplasm</keyword>
<comment type="pathway">
    <text evidence="7 8">Porphyrin-containing compound metabolism; protoheme biosynthesis; protoheme from protoporphyrin-IX: step 1/1.</text>
</comment>
<reference evidence="9" key="1">
    <citation type="submission" date="2024-01" db="EMBL/GenBank/DDBJ databases">
        <title>The first autotrophic representatives of the genus Thermodesulfovibrio.</title>
        <authorList>
            <person name="Maltseva A.I."/>
            <person name="Elcheninov A.G."/>
            <person name="Kublanov I.V."/>
            <person name="Lebedinsky A.V."/>
            <person name="Frolov E.N."/>
        </authorList>
    </citation>
    <scope>NUCLEOTIDE SEQUENCE</scope>
    <source>
        <strain evidence="9">3907-1M</strain>
    </source>
</reference>
<dbReference type="InterPro" id="IPR033644">
    <property type="entry name" value="Ferrochelatase_C"/>
</dbReference>
<proteinExistence type="inferred from homology"/>
<gene>
    <name evidence="7 9" type="primary">hemH</name>
    <name evidence="9" type="ORF">V4D30_01710</name>
</gene>
<dbReference type="RefSeq" id="WP_353684532.1">
    <property type="nucleotide sequence ID" value="NZ_CP144373.1"/>
</dbReference>
<dbReference type="EC" id="4.98.1.1" evidence="7 8"/>
<evidence type="ECO:0000256" key="7">
    <source>
        <dbReference type="HAMAP-Rule" id="MF_00323"/>
    </source>
</evidence>
<comment type="subcellular location">
    <subcellularLocation>
        <location evidence="7 8">Cytoplasm</location>
    </subcellularLocation>
</comment>
<protein>
    <recommendedName>
        <fullName evidence="7 8">Ferrochelatase</fullName>
        <ecNumber evidence="7 8">4.98.1.1</ecNumber>
    </recommendedName>
    <alternativeName>
        <fullName evidence="7">Heme synthase</fullName>
    </alternativeName>
    <alternativeName>
        <fullName evidence="7">Protoheme ferro-lyase</fullName>
    </alternativeName>
</protein>
<dbReference type="InterPro" id="IPR001015">
    <property type="entry name" value="Ferrochelatase"/>
</dbReference>
<evidence type="ECO:0000256" key="3">
    <source>
        <dbReference type="ARBA" id="ARBA00023133"/>
    </source>
</evidence>
<dbReference type="GO" id="GO:0006783">
    <property type="term" value="P:heme biosynthetic process"/>
    <property type="evidence" value="ECO:0007669"/>
    <property type="project" value="UniProtKB-UniRule"/>
</dbReference>
<dbReference type="GO" id="GO:0005737">
    <property type="term" value="C:cytoplasm"/>
    <property type="evidence" value="ECO:0007669"/>
    <property type="project" value="UniProtKB-SubCell"/>
</dbReference>
<keyword evidence="4 7" id="KW-0456">Lyase</keyword>
<dbReference type="PANTHER" id="PTHR11108:SF1">
    <property type="entry name" value="FERROCHELATASE, MITOCHONDRIAL"/>
    <property type="match status" value="1"/>
</dbReference>
<feature type="binding site" evidence="7">
    <location>
        <position position="277"/>
    </location>
    <ligand>
        <name>Fe(2+)</name>
        <dbReference type="ChEBI" id="CHEBI:29033"/>
    </ligand>
</feature>
<evidence type="ECO:0000256" key="6">
    <source>
        <dbReference type="ARBA" id="ARBA00024536"/>
    </source>
</evidence>
<dbReference type="CDD" id="cd00419">
    <property type="entry name" value="Ferrochelatase_C"/>
    <property type="match status" value="1"/>
</dbReference>
<dbReference type="HAMAP" id="MF_00323">
    <property type="entry name" value="Ferrochelatase"/>
    <property type="match status" value="1"/>
</dbReference>
<organism evidence="9">
    <name type="scientific">Thermodesulfovibrio autotrophicus</name>
    <dbReference type="NCBI Taxonomy" id="3118333"/>
    <lineage>
        <taxon>Bacteria</taxon>
        <taxon>Pseudomonadati</taxon>
        <taxon>Nitrospirota</taxon>
        <taxon>Thermodesulfovibrionia</taxon>
        <taxon>Thermodesulfovibrionales</taxon>
        <taxon>Thermodesulfovibrionaceae</taxon>
        <taxon>Thermodesulfovibrio</taxon>
    </lineage>
</organism>
<dbReference type="InterPro" id="IPR019772">
    <property type="entry name" value="Ferrochelatase_AS"/>
</dbReference>
<keyword evidence="5 7" id="KW-0627">Porphyrin biosynthesis</keyword>
<dbReference type="SUPFAM" id="SSF53800">
    <property type="entry name" value="Chelatase"/>
    <property type="match status" value="1"/>
</dbReference>
<dbReference type="InterPro" id="IPR033659">
    <property type="entry name" value="Ferrochelatase_N"/>
</dbReference>
<keyword evidence="3 7" id="KW-0350">Heme biosynthesis</keyword>
<evidence type="ECO:0000256" key="1">
    <source>
        <dbReference type="ARBA" id="ARBA00007718"/>
    </source>
</evidence>
<name>A0AAU8H0E5_9BACT</name>
<comment type="catalytic activity">
    <reaction evidence="7 8">
        <text>heme b + 2 H(+) = protoporphyrin IX + Fe(2+)</text>
        <dbReference type="Rhea" id="RHEA:22584"/>
        <dbReference type="ChEBI" id="CHEBI:15378"/>
        <dbReference type="ChEBI" id="CHEBI:29033"/>
        <dbReference type="ChEBI" id="CHEBI:57306"/>
        <dbReference type="ChEBI" id="CHEBI:60344"/>
        <dbReference type="EC" id="4.98.1.1"/>
    </reaction>
</comment>
<dbReference type="GO" id="GO:0004325">
    <property type="term" value="F:ferrochelatase activity"/>
    <property type="evidence" value="ECO:0007669"/>
    <property type="project" value="UniProtKB-UniRule"/>
</dbReference>
<comment type="catalytic activity">
    <reaction evidence="6">
        <text>Fe-coproporphyrin III + 2 H(+) = coproporphyrin III + Fe(2+)</text>
        <dbReference type="Rhea" id="RHEA:49572"/>
        <dbReference type="ChEBI" id="CHEBI:15378"/>
        <dbReference type="ChEBI" id="CHEBI:29033"/>
        <dbReference type="ChEBI" id="CHEBI:68438"/>
        <dbReference type="ChEBI" id="CHEBI:131725"/>
        <dbReference type="EC" id="4.99.1.9"/>
    </reaction>
    <physiologicalReaction direction="right-to-left" evidence="6">
        <dbReference type="Rhea" id="RHEA:49574"/>
    </physiologicalReaction>
</comment>
<dbReference type="PROSITE" id="PS00534">
    <property type="entry name" value="FERROCHELATASE"/>
    <property type="match status" value="1"/>
</dbReference>
<dbReference type="GO" id="GO:0046872">
    <property type="term" value="F:metal ion binding"/>
    <property type="evidence" value="ECO:0007669"/>
    <property type="project" value="UniProtKB-KW"/>
</dbReference>
<dbReference type="AlphaFoldDB" id="A0AAU8H0E5"/>
<comment type="function">
    <text evidence="7 8">Catalyzes the ferrous insertion into protoporphyrin IX.</text>
</comment>
<dbReference type="FunFam" id="3.40.50.1400:FF:000006">
    <property type="entry name" value="Ferrochelatase"/>
    <property type="match status" value="1"/>
</dbReference>
<dbReference type="PANTHER" id="PTHR11108">
    <property type="entry name" value="FERROCHELATASE"/>
    <property type="match status" value="1"/>
</dbReference>
<evidence type="ECO:0000256" key="5">
    <source>
        <dbReference type="ARBA" id="ARBA00023244"/>
    </source>
</evidence>
<evidence type="ECO:0000313" key="9">
    <source>
        <dbReference type="EMBL" id="XCH47005.1"/>
    </source>
</evidence>
<evidence type="ECO:0000256" key="8">
    <source>
        <dbReference type="RuleBase" id="RU000607"/>
    </source>
</evidence>